<dbReference type="EMBL" id="WBNJ01000008">
    <property type="protein sequence ID" value="NXD75596.1"/>
    <property type="molecule type" value="Genomic_DNA"/>
</dbReference>
<accession>A0A851Y692</accession>
<feature type="non-terminal residue" evidence="2">
    <location>
        <position position="217"/>
    </location>
</feature>
<name>A0A851Y692_9AVES</name>
<evidence type="ECO:0000313" key="2">
    <source>
        <dbReference type="EMBL" id="NXD75596.1"/>
    </source>
</evidence>
<sequence length="217" mass="23778">KQTSAVVNIKEPLAAEAESKENGFLSGLSLPAHGSVLPARTNKLLPTESTGQGDDLFESEDLFASSSTSRSAAQSKLEEEMPVGVANKPLKGREKKPDLSVLGDQDSNDLFHPVQQKSSTKSSPIPFLEEDEDSLFTCQKTGKNELKPAARQAVDPTAQDIFEDDIFATEAIKPMNKAKEKILETNLFDDNIDIFADLTVKPKEKIKKKVEQKSIFD</sequence>
<protein>
    <submittedName>
        <fullName evidence="2">WAC2D protein</fullName>
    </submittedName>
</protein>
<gene>
    <name evidence="2" type="primary">Washc2d</name>
    <name evidence="2" type="ORF">HALSEN_R08901</name>
</gene>
<evidence type="ECO:0000256" key="1">
    <source>
        <dbReference type="SAM" id="MobiDB-lite"/>
    </source>
</evidence>
<reference evidence="2" key="1">
    <citation type="submission" date="2019-09" db="EMBL/GenBank/DDBJ databases">
        <title>Bird 10,000 Genomes (B10K) Project - Family phase.</title>
        <authorList>
            <person name="Zhang G."/>
        </authorList>
    </citation>
    <scope>NUCLEOTIDE SEQUENCE</scope>
    <source>
        <strain evidence="2">B10K-DU-024-03</strain>
        <tissue evidence="2">Muscle</tissue>
    </source>
</reference>
<feature type="region of interest" description="Disordered" evidence="1">
    <location>
        <begin position="41"/>
        <end position="126"/>
    </location>
</feature>
<proteinExistence type="predicted"/>
<feature type="compositionally biased region" description="Low complexity" evidence="1">
    <location>
        <begin position="64"/>
        <end position="75"/>
    </location>
</feature>
<evidence type="ECO:0000313" key="3">
    <source>
        <dbReference type="Proteomes" id="UP000648918"/>
    </source>
</evidence>
<keyword evidence="3" id="KW-1185">Reference proteome</keyword>
<feature type="non-terminal residue" evidence="2">
    <location>
        <position position="1"/>
    </location>
</feature>
<comment type="caution">
    <text evidence="2">The sequence shown here is derived from an EMBL/GenBank/DDBJ whole genome shotgun (WGS) entry which is preliminary data.</text>
</comment>
<dbReference type="Proteomes" id="UP000648918">
    <property type="component" value="Unassembled WGS sequence"/>
</dbReference>
<dbReference type="OrthoDB" id="751084at2759"/>
<dbReference type="AlphaFoldDB" id="A0A851Y692"/>
<organism evidence="2 3">
    <name type="scientific">Halcyon senegalensis</name>
    <dbReference type="NCBI Taxonomy" id="342381"/>
    <lineage>
        <taxon>Eukaryota</taxon>
        <taxon>Metazoa</taxon>
        <taxon>Chordata</taxon>
        <taxon>Craniata</taxon>
        <taxon>Vertebrata</taxon>
        <taxon>Euteleostomi</taxon>
        <taxon>Archelosauria</taxon>
        <taxon>Archosauria</taxon>
        <taxon>Dinosauria</taxon>
        <taxon>Saurischia</taxon>
        <taxon>Theropoda</taxon>
        <taxon>Coelurosauria</taxon>
        <taxon>Aves</taxon>
        <taxon>Neognathae</taxon>
        <taxon>Neoaves</taxon>
        <taxon>Telluraves</taxon>
        <taxon>Coraciimorphae</taxon>
        <taxon>Coraciiformes</taxon>
        <taxon>Alcedinidae</taxon>
        <taxon>Halcyon</taxon>
    </lineage>
</organism>